<evidence type="ECO:0000256" key="6">
    <source>
        <dbReference type="ARBA" id="ARBA00023152"/>
    </source>
</evidence>
<dbReference type="PROSITE" id="PS51255">
    <property type="entry name" value="ADPK"/>
    <property type="match status" value="1"/>
</dbReference>
<dbReference type="PANTHER" id="PTHR21208">
    <property type="entry name" value="ADP-DEPENDENT GLUCOKINASE"/>
    <property type="match status" value="1"/>
</dbReference>
<sequence length="489" mass="54327">MGSIEVSRKVWVSAAAVVVLLAAYWYELSRVDDLLVRLEMTHESLLHIEDSVSVNPKTKIAIGFGSCVDVVAQTRDVLLDRYSPPKVAKPHDIIETRDELLEAFAYFFQFGAAAERYIKNSTLFAELVAAANTGRHTKRTIGGNAPIMASRFAKEGIGEVLLAAQMSAQLQSQLPSDVVLSCPHLPSDDIHLLLEYPLDEKWENKYVSPRANRFIVHNDNKNPLLHSLDTFYEKAVDFKPDLVIVSGLQMMDNFPIDIEIRKQRIEVLRQSLIDLRTNDPKVRIHFEMASFAEEALLKTITDRIFPIVDSIGLNEQEAQNLYNLYVYGNLSVVSDPYPRVALVLDQMRHLYSVLNSDSAGQLTRIHVHTLAFQAILMRKGSNWKALMASSAKAALTAHRHTCGSEVIDVNKAKLIVDESFSTTRSDSNKRRIGFDAKNPVNCWDESVSQDNGATHQTSICVAPVLVCTKVLQTGGGGDNVSAAGLVLQI</sequence>
<evidence type="ECO:0008006" key="9">
    <source>
        <dbReference type="Google" id="ProtNLM"/>
    </source>
</evidence>
<gene>
    <name evidence="7" type="ORF">OSB1V03_LOCUS13312</name>
</gene>
<organism evidence="7">
    <name type="scientific">Medioppia subpectinata</name>
    <dbReference type="NCBI Taxonomy" id="1979941"/>
    <lineage>
        <taxon>Eukaryota</taxon>
        <taxon>Metazoa</taxon>
        <taxon>Ecdysozoa</taxon>
        <taxon>Arthropoda</taxon>
        <taxon>Chelicerata</taxon>
        <taxon>Arachnida</taxon>
        <taxon>Acari</taxon>
        <taxon>Acariformes</taxon>
        <taxon>Sarcoptiformes</taxon>
        <taxon>Oribatida</taxon>
        <taxon>Brachypylina</taxon>
        <taxon>Oppioidea</taxon>
        <taxon>Oppiidae</taxon>
        <taxon>Medioppia</taxon>
    </lineage>
</organism>
<accession>A0A7R9Q5H9</accession>
<evidence type="ECO:0000256" key="2">
    <source>
        <dbReference type="ARBA" id="ARBA00022679"/>
    </source>
</evidence>
<evidence type="ECO:0000256" key="3">
    <source>
        <dbReference type="ARBA" id="ARBA00022723"/>
    </source>
</evidence>
<dbReference type="OrthoDB" id="5847021at2759"/>
<dbReference type="InterPro" id="IPR007666">
    <property type="entry name" value="ADP_PFK/GK"/>
</dbReference>
<keyword evidence="1" id="KW-0963">Cytoplasm</keyword>
<reference evidence="7" key="1">
    <citation type="submission" date="2020-11" db="EMBL/GenBank/DDBJ databases">
        <authorList>
            <person name="Tran Van P."/>
        </authorList>
    </citation>
    <scope>NUCLEOTIDE SEQUENCE</scope>
</reference>
<dbReference type="GO" id="GO:0006006">
    <property type="term" value="P:glucose metabolic process"/>
    <property type="evidence" value="ECO:0007669"/>
    <property type="project" value="TreeGrafter"/>
</dbReference>
<dbReference type="EMBL" id="CAJPIZ010011778">
    <property type="protein sequence ID" value="CAG2113342.1"/>
    <property type="molecule type" value="Genomic_DNA"/>
</dbReference>
<keyword evidence="4" id="KW-0418">Kinase</keyword>
<protein>
    <recommendedName>
        <fullName evidence="9">ADP-dependent glucokinase</fullName>
    </recommendedName>
</protein>
<evidence type="ECO:0000313" key="7">
    <source>
        <dbReference type="EMBL" id="CAD7632912.1"/>
    </source>
</evidence>
<dbReference type="AlphaFoldDB" id="A0A7R9Q5H9"/>
<evidence type="ECO:0000313" key="8">
    <source>
        <dbReference type="Proteomes" id="UP000759131"/>
    </source>
</evidence>
<dbReference type="EMBL" id="OC866353">
    <property type="protein sequence ID" value="CAD7632912.1"/>
    <property type="molecule type" value="Genomic_DNA"/>
</dbReference>
<dbReference type="GO" id="GO:0043843">
    <property type="term" value="F:ADP-specific glucokinase activity"/>
    <property type="evidence" value="ECO:0007669"/>
    <property type="project" value="TreeGrafter"/>
</dbReference>
<keyword evidence="8" id="KW-1185">Reference proteome</keyword>
<evidence type="ECO:0000256" key="5">
    <source>
        <dbReference type="ARBA" id="ARBA00022842"/>
    </source>
</evidence>
<dbReference type="GO" id="GO:0046872">
    <property type="term" value="F:metal ion binding"/>
    <property type="evidence" value="ECO:0007669"/>
    <property type="project" value="UniProtKB-KW"/>
</dbReference>
<dbReference type="Pfam" id="PF04587">
    <property type="entry name" value="ADP_PFK_GK"/>
    <property type="match status" value="1"/>
</dbReference>
<evidence type="ECO:0000256" key="4">
    <source>
        <dbReference type="ARBA" id="ARBA00022777"/>
    </source>
</evidence>
<evidence type="ECO:0000256" key="1">
    <source>
        <dbReference type="ARBA" id="ARBA00022490"/>
    </source>
</evidence>
<keyword evidence="5" id="KW-0460">Magnesium</keyword>
<dbReference type="GO" id="GO:0005783">
    <property type="term" value="C:endoplasmic reticulum"/>
    <property type="evidence" value="ECO:0007669"/>
    <property type="project" value="TreeGrafter"/>
</dbReference>
<keyword evidence="6" id="KW-0324">Glycolysis</keyword>
<dbReference type="Gene3D" id="3.40.1190.20">
    <property type="match status" value="1"/>
</dbReference>
<dbReference type="PANTHER" id="PTHR21208:SF1">
    <property type="entry name" value="ADP-DEPENDENT GLUCOKINASE"/>
    <property type="match status" value="1"/>
</dbReference>
<dbReference type="Proteomes" id="UP000759131">
    <property type="component" value="Unassembled WGS sequence"/>
</dbReference>
<dbReference type="GO" id="GO:0006096">
    <property type="term" value="P:glycolytic process"/>
    <property type="evidence" value="ECO:0007669"/>
    <property type="project" value="UniProtKB-KW"/>
</dbReference>
<keyword evidence="3" id="KW-0479">Metal-binding</keyword>
<proteinExistence type="predicted"/>
<dbReference type="InterPro" id="IPR029056">
    <property type="entry name" value="Ribokinase-like"/>
</dbReference>
<dbReference type="SUPFAM" id="SSF53613">
    <property type="entry name" value="Ribokinase-like"/>
    <property type="match status" value="1"/>
</dbReference>
<keyword evidence="2" id="KW-0808">Transferase</keyword>
<name>A0A7R9Q5H9_9ACAR</name>